<organism evidence="2 3">
    <name type="scientific">Mucuna pruriens</name>
    <name type="common">Velvet bean</name>
    <name type="synonym">Dolichos pruriens</name>
    <dbReference type="NCBI Taxonomy" id="157652"/>
    <lineage>
        <taxon>Eukaryota</taxon>
        <taxon>Viridiplantae</taxon>
        <taxon>Streptophyta</taxon>
        <taxon>Embryophyta</taxon>
        <taxon>Tracheophyta</taxon>
        <taxon>Spermatophyta</taxon>
        <taxon>Magnoliopsida</taxon>
        <taxon>eudicotyledons</taxon>
        <taxon>Gunneridae</taxon>
        <taxon>Pentapetalae</taxon>
        <taxon>rosids</taxon>
        <taxon>fabids</taxon>
        <taxon>Fabales</taxon>
        <taxon>Fabaceae</taxon>
        <taxon>Papilionoideae</taxon>
        <taxon>50 kb inversion clade</taxon>
        <taxon>NPAAA clade</taxon>
        <taxon>indigoferoid/millettioid clade</taxon>
        <taxon>Phaseoleae</taxon>
        <taxon>Mucuna</taxon>
    </lineage>
</organism>
<dbReference type="EMBL" id="QJKJ01012103">
    <property type="protein sequence ID" value="RDX69455.1"/>
    <property type="molecule type" value="Genomic_DNA"/>
</dbReference>
<sequence length="258" mass="29280">MVKKANGRWRMCTDYTDLNKACPKDPYPLPSIDRLVDGVSGQALLSFMDAYSGYNQIRMHPDDEEKTAFITEAGAFCYKVMPFRLKNAGARYQRLMDKVFKEIIGKDMEVYVDDMVVKSSKAETHYHTLERVFTILRKNQLRLNPEKCSFGVRAGKFLGFMLTERGIEANPDKCQAIFNMRSPQNPTLFPLRRLGASAFWVTTVRPSFLLFCERSSTVRSAWSSSTSMCFSALSLISSMLVGRLKARESLKGLALSPF</sequence>
<dbReference type="InterPro" id="IPR043128">
    <property type="entry name" value="Rev_trsase/Diguanyl_cyclase"/>
</dbReference>
<evidence type="ECO:0000313" key="2">
    <source>
        <dbReference type="EMBL" id="RDX69455.1"/>
    </source>
</evidence>
<dbReference type="InterPro" id="IPR000477">
    <property type="entry name" value="RT_dom"/>
</dbReference>
<dbReference type="OrthoDB" id="542221at2759"/>
<dbReference type="Gene3D" id="3.10.10.10">
    <property type="entry name" value="HIV Type 1 Reverse Transcriptase, subunit A, domain 1"/>
    <property type="match status" value="1"/>
</dbReference>
<accession>A0A371ETT0</accession>
<dbReference type="CDD" id="cd01647">
    <property type="entry name" value="RT_LTR"/>
    <property type="match status" value="1"/>
</dbReference>
<keyword evidence="3" id="KW-1185">Reference proteome</keyword>
<dbReference type="PROSITE" id="PS50878">
    <property type="entry name" value="RT_POL"/>
    <property type="match status" value="1"/>
</dbReference>
<dbReference type="Pfam" id="PF00078">
    <property type="entry name" value="RVT_1"/>
    <property type="match status" value="1"/>
</dbReference>
<dbReference type="Gene3D" id="3.30.70.270">
    <property type="match status" value="1"/>
</dbReference>
<name>A0A371ETT0_MUCPR</name>
<dbReference type="AlphaFoldDB" id="A0A371ETT0"/>
<feature type="domain" description="Reverse transcriptase" evidence="1">
    <location>
        <begin position="1"/>
        <end position="162"/>
    </location>
</feature>
<evidence type="ECO:0000259" key="1">
    <source>
        <dbReference type="PROSITE" id="PS50878"/>
    </source>
</evidence>
<dbReference type="Proteomes" id="UP000257109">
    <property type="component" value="Unassembled WGS sequence"/>
</dbReference>
<proteinExistence type="predicted"/>
<reference evidence="2" key="1">
    <citation type="submission" date="2018-05" db="EMBL/GenBank/DDBJ databases">
        <title>Draft genome of Mucuna pruriens seed.</title>
        <authorList>
            <person name="Nnadi N.E."/>
            <person name="Vos R."/>
            <person name="Hasami M.H."/>
            <person name="Devisetty U.K."/>
            <person name="Aguiy J.C."/>
        </authorList>
    </citation>
    <scope>NUCLEOTIDE SEQUENCE [LARGE SCALE GENOMIC DNA]</scope>
    <source>
        <strain evidence="2">JCA_2017</strain>
    </source>
</reference>
<dbReference type="PANTHER" id="PTHR24559:SF444">
    <property type="entry name" value="REVERSE TRANSCRIPTASE DOMAIN-CONTAINING PROTEIN"/>
    <property type="match status" value="1"/>
</dbReference>
<dbReference type="InterPro" id="IPR043502">
    <property type="entry name" value="DNA/RNA_pol_sf"/>
</dbReference>
<gene>
    <name evidence="2" type="ORF">CR513_51429</name>
</gene>
<dbReference type="PANTHER" id="PTHR24559">
    <property type="entry name" value="TRANSPOSON TY3-I GAG-POL POLYPROTEIN"/>
    <property type="match status" value="1"/>
</dbReference>
<protein>
    <recommendedName>
        <fullName evidence="1">Reverse transcriptase domain-containing protein</fullName>
    </recommendedName>
</protein>
<comment type="caution">
    <text evidence="2">The sequence shown here is derived from an EMBL/GenBank/DDBJ whole genome shotgun (WGS) entry which is preliminary data.</text>
</comment>
<dbReference type="SUPFAM" id="SSF56672">
    <property type="entry name" value="DNA/RNA polymerases"/>
    <property type="match status" value="1"/>
</dbReference>
<dbReference type="InterPro" id="IPR053134">
    <property type="entry name" value="RNA-dir_DNA_polymerase"/>
</dbReference>
<feature type="non-terminal residue" evidence="2">
    <location>
        <position position="1"/>
    </location>
</feature>
<evidence type="ECO:0000313" key="3">
    <source>
        <dbReference type="Proteomes" id="UP000257109"/>
    </source>
</evidence>